<proteinExistence type="predicted"/>
<protein>
    <submittedName>
        <fullName evidence="2">Uncharacterized protein</fullName>
    </submittedName>
</protein>
<evidence type="ECO:0000313" key="2">
    <source>
        <dbReference type="EMBL" id="KAK7500579.1"/>
    </source>
</evidence>
<feature type="non-terminal residue" evidence="2">
    <location>
        <position position="1"/>
    </location>
</feature>
<feature type="compositionally biased region" description="Basic and acidic residues" evidence="1">
    <location>
        <begin position="31"/>
        <end position="40"/>
    </location>
</feature>
<evidence type="ECO:0000313" key="3">
    <source>
        <dbReference type="Proteomes" id="UP001519460"/>
    </source>
</evidence>
<sequence length="103" mass="11344">QEDKFWGKGLAGRVTGCLQNHQSLAALGQRLGEDNPHTRIEGQTTTGQVTGHENHDAIKTRSVSILSSFRCCRQPLNLMGDPAQCMLDQQDFFSHLVSAAHEL</sequence>
<dbReference type="AlphaFoldDB" id="A0ABD0LME0"/>
<dbReference type="EMBL" id="JACVVK020000036">
    <property type="protein sequence ID" value="KAK7500579.1"/>
    <property type="molecule type" value="Genomic_DNA"/>
</dbReference>
<accession>A0ABD0LME0</accession>
<reference evidence="2 3" key="1">
    <citation type="journal article" date="2023" name="Sci. Data">
        <title>Genome assembly of the Korean intertidal mud-creeper Batillaria attramentaria.</title>
        <authorList>
            <person name="Patra A.K."/>
            <person name="Ho P.T."/>
            <person name="Jun S."/>
            <person name="Lee S.J."/>
            <person name="Kim Y."/>
            <person name="Won Y.J."/>
        </authorList>
    </citation>
    <scope>NUCLEOTIDE SEQUENCE [LARGE SCALE GENOMIC DNA]</scope>
    <source>
        <strain evidence="2">Wonlab-2016</strain>
    </source>
</reference>
<gene>
    <name evidence="2" type="ORF">BaRGS_00008154</name>
</gene>
<keyword evidence="3" id="KW-1185">Reference proteome</keyword>
<name>A0ABD0LME0_9CAEN</name>
<comment type="caution">
    <text evidence="2">The sequence shown here is derived from an EMBL/GenBank/DDBJ whole genome shotgun (WGS) entry which is preliminary data.</text>
</comment>
<dbReference type="Proteomes" id="UP001519460">
    <property type="component" value="Unassembled WGS sequence"/>
</dbReference>
<evidence type="ECO:0000256" key="1">
    <source>
        <dbReference type="SAM" id="MobiDB-lite"/>
    </source>
</evidence>
<organism evidence="2 3">
    <name type="scientific">Batillaria attramentaria</name>
    <dbReference type="NCBI Taxonomy" id="370345"/>
    <lineage>
        <taxon>Eukaryota</taxon>
        <taxon>Metazoa</taxon>
        <taxon>Spiralia</taxon>
        <taxon>Lophotrochozoa</taxon>
        <taxon>Mollusca</taxon>
        <taxon>Gastropoda</taxon>
        <taxon>Caenogastropoda</taxon>
        <taxon>Sorbeoconcha</taxon>
        <taxon>Cerithioidea</taxon>
        <taxon>Batillariidae</taxon>
        <taxon>Batillaria</taxon>
    </lineage>
</organism>
<feature type="compositionally biased region" description="Polar residues" evidence="1">
    <location>
        <begin position="41"/>
        <end position="51"/>
    </location>
</feature>
<feature type="region of interest" description="Disordered" evidence="1">
    <location>
        <begin position="30"/>
        <end position="52"/>
    </location>
</feature>